<dbReference type="EnsemblMetazoa" id="AFUN003737-RA">
    <property type="protein sequence ID" value="AFUN003737-PA"/>
    <property type="gene ID" value="AFUN003737"/>
</dbReference>
<proteinExistence type="predicted"/>
<dbReference type="VEuPathDB" id="VectorBase:AFUN2_003974"/>
<dbReference type="AlphaFoldDB" id="A0A182RC22"/>
<evidence type="ECO:0000256" key="1">
    <source>
        <dbReference type="SAM" id="MobiDB-lite"/>
    </source>
</evidence>
<accession>A0A182RC22</accession>
<feature type="chain" id="PRO_5021319307" evidence="2">
    <location>
        <begin position="30"/>
        <end position="179"/>
    </location>
</feature>
<feature type="region of interest" description="Disordered" evidence="1">
    <location>
        <begin position="144"/>
        <end position="179"/>
    </location>
</feature>
<name>A0A182RC22_ANOFN</name>
<organism evidence="3">
    <name type="scientific">Anopheles funestus</name>
    <name type="common">African malaria mosquito</name>
    <dbReference type="NCBI Taxonomy" id="62324"/>
    <lineage>
        <taxon>Eukaryota</taxon>
        <taxon>Metazoa</taxon>
        <taxon>Ecdysozoa</taxon>
        <taxon>Arthropoda</taxon>
        <taxon>Hexapoda</taxon>
        <taxon>Insecta</taxon>
        <taxon>Pterygota</taxon>
        <taxon>Neoptera</taxon>
        <taxon>Endopterygota</taxon>
        <taxon>Diptera</taxon>
        <taxon>Nematocera</taxon>
        <taxon>Culicoidea</taxon>
        <taxon>Culicidae</taxon>
        <taxon>Anophelinae</taxon>
        <taxon>Anopheles</taxon>
    </lineage>
</organism>
<dbReference type="VEuPathDB" id="VectorBase:AFUN003737"/>
<feature type="signal peptide" evidence="2">
    <location>
        <begin position="1"/>
        <end position="29"/>
    </location>
</feature>
<keyword evidence="2" id="KW-0732">Signal</keyword>
<evidence type="ECO:0000256" key="2">
    <source>
        <dbReference type="SAM" id="SignalP"/>
    </source>
</evidence>
<sequence>MASGLKHRALVRSLVVLYCCATFRSTCVAADPFFYPAAQYYYSTDSLMRPSTNGYNYYQQPSAIAPTAAASQNVAAYSGNPNYYGVPGYEDHRSVGSRNGWNDPYLQWKWNNYYNRYYYPYPNGNGGGGRGWANRNDGAIYYSNSKRRQDSAQPADSKPETTTTQRPRKKKLFVPNVWG</sequence>
<protein>
    <submittedName>
        <fullName evidence="3">Uncharacterized protein</fullName>
    </submittedName>
</protein>
<evidence type="ECO:0000313" key="3">
    <source>
        <dbReference type="EnsemblMetazoa" id="AFUN003737-PA"/>
    </source>
</evidence>
<reference evidence="3" key="1">
    <citation type="submission" date="2020-05" db="UniProtKB">
        <authorList>
            <consortium name="EnsemblMetazoa"/>
        </authorList>
    </citation>
    <scope>IDENTIFICATION</scope>
    <source>
        <strain evidence="3">FUMOZ</strain>
    </source>
</reference>